<reference evidence="1 2" key="1">
    <citation type="journal article" date="2012" name="J. Bacteriol.">
        <title>Genome Sequence of n-Alkane-Degrading Hydrocarboniphaga effusa Strain AP103T (ATCC BAA-332T).</title>
        <authorList>
            <person name="Chang H.K."/>
            <person name="Zylstra G.J."/>
            <person name="Chae J.C."/>
        </authorList>
    </citation>
    <scope>NUCLEOTIDE SEQUENCE [LARGE SCALE GENOMIC DNA]</scope>
    <source>
        <strain evidence="1 2">AP103</strain>
    </source>
</reference>
<accession>I7ZAN3</accession>
<organism evidence="1 2">
    <name type="scientific">Hydrocarboniphaga effusa AP103</name>
    <dbReference type="NCBI Taxonomy" id="1172194"/>
    <lineage>
        <taxon>Bacteria</taxon>
        <taxon>Pseudomonadati</taxon>
        <taxon>Pseudomonadota</taxon>
        <taxon>Gammaproteobacteria</taxon>
        <taxon>Nevskiales</taxon>
        <taxon>Nevskiaceae</taxon>
        <taxon>Hydrocarboniphaga</taxon>
    </lineage>
</organism>
<evidence type="ECO:0000313" key="2">
    <source>
        <dbReference type="Proteomes" id="UP000003704"/>
    </source>
</evidence>
<dbReference type="AlphaFoldDB" id="I7ZAN3"/>
<protein>
    <submittedName>
        <fullName evidence="1">Uncharacterized protein</fullName>
    </submittedName>
</protein>
<name>I7ZAN3_9GAMM</name>
<gene>
    <name evidence="1" type="ORF">WQQ_25060</name>
</gene>
<proteinExistence type="predicted"/>
<comment type="caution">
    <text evidence="1">The sequence shown here is derived from an EMBL/GenBank/DDBJ whole genome shotgun (WGS) entry which is preliminary data.</text>
</comment>
<sequence length="39" mass="4433">MNVSAGDRRPKRFGRRAPFDDAINLLRCIDDSESGLARR</sequence>
<dbReference type="EMBL" id="AKGD01000002">
    <property type="protein sequence ID" value="EIT68924.1"/>
    <property type="molecule type" value="Genomic_DNA"/>
</dbReference>
<evidence type="ECO:0000313" key="1">
    <source>
        <dbReference type="EMBL" id="EIT68924.1"/>
    </source>
</evidence>
<dbReference type="STRING" id="1172194.WQQ_25060"/>
<dbReference type="Proteomes" id="UP000003704">
    <property type="component" value="Unassembled WGS sequence"/>
</dbReference>
<keyword evidence="2" id="KW-1185">Reference proteome</keyword>